<dbReference type="PATRIC" id="fig|743698.3.peg.540"/>
<organism evidence="2 3">
    <name type="scientific">Spiroplasma eriocheiris</name>
    <dbReference type="NCBI Taxonomy" id="315358"/>
    <lineage>
        <taxon>Bacteria</taxon>
        <taxon>Bacillati</taxon>
        <taxon>Mycoplasmatota</taxon>
        <taxon>Mollicutes</taxon>
        <taxon>Entomoplasmatales</taxon>
        <taxon>Spiroplasmataceae</taxon>
        <taxon>Spiroplasma</taxon>
    </lineage>
</organism>
<accession>A0A0H3XI46</accession>
<dbReference type="RefSeq" id="WP_079450784.1">
    <property type="nucleotide sequence ID" value="NZ_CP011856.1"/>
</dbReference>
<dbReference type="EMBL" id="CP011856">
    <property type="protein sequence ID" value="AKM54115.1"/>
    <property type="molecule type" value="Genomic_DNA"/>
</dbReference>
<dbReference type="AlphaFoldDB" id="A0A0H3XI46"/>
<evidence type="ECO:0000313" key="3">
    <source>
        <dbReference type="Proteomes" id="UP000035661"/>
    </source>
</evidence>
<protein>
    <submittedName>
        <fullName evidence="2">Uncharacterized protein</fullName>
    </submittedName>
</protein>
<gene>
    <name evidence="2" type="ORF">SERIO_v1c05410</name>
</gene>
<evidence type="ECO:0000313" key="2">
    <source>
        <dbReference type="EMBL" id="AKM54115.1"/>
    </source>
</evidence>
<keyword evidence="3" id="KW-1185">Reference proteome</keyword>
<sequence length="535" mass="61716">MSNSKTKGKKGPNNLGLNRTQLELLKKRKLTDPKELFPNREIKGYRVEEQDSAQKVVAKAKNNPFNSDILGLSATQKTLLDKRNTSPAELWKNKTINNVEKEESVVINSPSELGLNATQKKLLSQRDVQRGPNNDDLILADEIIEPNEENKLQLFNEKVKENSRTWGLNKTQLELLKRRNNKEPRANLYNNAPREGYRPENDLTKVQNTKPKSIEEIRDQLNLSKSQLNLLSKRNSNAEEWKKYMDSVAKKQATNKPKPRKNPDHILEHRKRLKDTVQEWGLGRKVNVGDKVIKNYIPDDQPIVKLLSTEFFLPNDITSQINPLAQSAKIIEPKTPPQPKPSLRPVVVKPTPPANEGQAEPVKKTKPKRKKVLKEEIYISDIDPKKRPNLKKLKYGENFFNLSEENEKKASAKIDTKLQNKKQTVAEEKLVLQSNKKLKDYGINYYDESKRPNLEFDLTAIKYTTAGYHPNELKAIERRRASILAEKQYKEKLISKNIKKEQKLQKKLSRKHKKPPVDQPLPQILVAKYENKNQD</sequence>
<feature type="compositionally biased region" description="Basic residues" evidence="1">
    <location>
        <begin position="505"/>
        <end position="514"/>
    </location>
</feature>
<feature type="region of interest" description="Disordered" evidence="1">
    <location>
        <begin position="502"/>
        <end position="535"/>
    </location>
</feature>
<name>A0A0H3XI46_9MOLU</name>
<reference evidence="3" key="2">
    <citation type="submission" date="2015-06" db="EMBL/GenBank/DDBJ databases">
        <title>Complete genome sequence of Spiroplasma eriocheiris TDA-040725-5 (DSM 21848).</title>
        <authorList>
            <person name="Lo W.-S."/>
            <person name="Kuo C.-H."/>
        </authorList>
    </citation>
    <scope>NUCLEOTIDE SEQUENCE [LARGE SCALE GENOMIC DNA]</scope>
    <source>
        <strain evidence="3">TDA-040725-5</strain>
    </source>
</reference>
<dbReference type="KEGG" id="seri:SERIO_v1c05410"/>
<proteinExistence type="predicted"/>
<reference evidence="2 3" key="1">
    <citation type="journal article" date="2015" name="Genome Biol. Evol.">
        <title>Found and Lost: The Fates of Horizontally Acquired Genes in Arthropod-Symbiotic Spiroplasma.</title>
        <authorList>
            <person name="Lo W.S."/>
            <person name="Gasparich G.E."/>
            <person name="Kuo C.H."/>
        </authorList>
    </citation>
    <scope>NUCLEOTIDE SEQUENCE [LARGE SCALE GENOMIC DNA]</scope>
    <source>
        <strain evidence="3">TDA-040725-5</strain>
    </source>
</reference>
<dbReference type="Proteomes" id="UP000035661">
    <property type="component" value="Chromosome"/>
</dbReference>
<evidence type="ECO:0000256" key="1">
    <source>
        <dbReference type="SAM" id="MobiDB-lite"/>
    </source>
</evidence>
<dbReference type="STRING" id="315358.SERIO_v1c05410"/>
<feature type="region of interest" description="Disordered" evidence="1">
    <location>
        <begin position="331"/>
        <end position="367"/>
    </location>
</feature>